<evidence type="ECO:0000313" key="7">
    <source>
        <dbReference type="Proteomes" id="UP001597237"/>
    </source>
</evidence>
<feature type="transmembrane region" description="Helical" evidence="5">
    <location>
        <begin position="178"/>
        <end position="203"/>
    </location>
</feature>
<feature type="transmembrane region" description="Helical" evidence="5">
    <location>
        <begin position="78"/>
        <end position="98"/>
    </location>
</feature>
<dbReference type="GO" id="GO:0032259">
    <property type="term" value="P:methylation"/>
    <property type="evidence" value="ECO:0007669"/>
    <property type="project" value="UniProtKB-KW"/>
</dbReference>
<evidence type="ECO:0000256" key="4">
    <source>
        <dbReference type="ARBA" id="ARBA00023136"/>
    </source>
</evidence>
<dbReference type="Proteomes" id="UP001597237">
    <property type="component" value="Unassembled WGS sequence"/>
</dbReference>
<comment type="subcellular location">
    <subcellularLocation>
        <location evidence="1">Endomembrane system</location>
        <topology evidence="1">Multi-pass membrane protein</topology>
    </subcellularLocation>
</comment>
<evidence type="ECO:0000256" key="5">
    <source>
        <dbReference type="SAM" id="Phobius"/>
    </source>
</evidence>
<protein>
    <submittedName>
        <fullName evidence="6">Methyltransferase family protein</fullName>
        <ecNumber evidence="6">2.1.1.100</ecNumber>
        <ecNumber evidence="6">2.1.1.334</ecNumber>
    </submittedName>
</protein>
<feature type="transmembrane region" description="Helical" evidence="5">
    <location>
        <begin position="118"/>
        <end position="136"/>
    </location>
</feature>
<keyword evidence="6" id="KW-0489">Methyltransferase</keyword>
<keyword evidence="6" id="KW-0808">Transferase</keyword>
<dbReference type="InterPro" id="IPR052527">
    <property type="entry name" value="Metal_cation-efflux_comp"/>
</dbReference>
<feature type="transmembrane region" description="Helical" evidence="5">
    <location>
        <begin position="39"/>
        <end position="57"/>
    </location>
</feature>
<reference evidence="7" key="1">
    <citation type="journal article" date="2019" name="Int. J. Syst. Evol. Microbiol.">
        <title>The Global Catalogue of Microorganisms (GCM) 10K type strain sequencing project: providing services to taxonomists for standard genome sequencing and annotation.</title>
        <authorList>
            <consortium name="The Broad Institute Genomics Platform"/>
            <consortium name="The Broad Institute Genome Sequencing Center for Infectious Disease"/>
            <person name="Wu L."/>
            <person name="Ma J."/>
        </authorList>
    </citation>
    <scope>NUCLEOTIDE SEQUENCE [LARGE SCALE GENOMIC DNA]</scope>
    <source>
        <strain evidence="7">DFY28</strain>
    </source>
</reference>
<comment type="caution">
    <text evidence="6">The sequence shown here is derived from an EMBL/GenBank/DDBJ whole genome shotgun (WGS) entry which is preliminary data.</text>
</comment>
<sequence length="231" mass="25004">MRMIEGALAAAPLTLLISALLMGPAAVLGQPGWPQGWIVVGVFAAIYFTGSGWLAVRRPRSFKVRRQGIVADREKKQPLIDAVGSIAFFAYLTAWFAFIPLDVFLLKLAPEPAWPLRAIGLAGSVAGLLITQLAIAQNEFAAPTVQAQARQQVVDTGLYGVIRHPLYAGNLLTYSGMALWLGSLAALAGVVVVFLFTVARIWVEEAYLRANLPGYPDYAARVRSRLIPFVL</sequence>
<evidence type="ECO:0000256" key="3">
    <source>
        <dbReference type="ARBA" id="ARBA00022989"/>
    </source>
</evidence>
<dbReference type="InterPro" id="IPR007318">
    <property type="entry name" value="Phopholipid_MeTrfase"/>
</dbReference>
<keyword evidence="3 5" id="KW-1133">Transmembrane helix</keyword>
<dbReference type="EMBL" id="JBHUEY010000001">
    <property type="protein sequence ID" value="MFD1781997.1"/>
    <property type="molecule type" value="Genomic_DNA"/>
</dbReference>
<dbReference type="EC" id="2.1.1.100" evidence="6"/>
<dbReference type="EC" id="2.1.1.334" evidence="6"/>
<proteinExistence type="predicted"/>
<dbReference type="PANTHER" id="PTHR43847">
    <property type="entry name" value="BLL3993 PROTEIN"/>
    <property type="match status" value="1"/>
</dbReference>
<evidence type="ECO:0000256" key="1">
    <source>
        <dbReference type="ARBA" id="ARBA00004127"/>
    </source>
</evidence>
<name>A0ABW4MVL2_9CAUL</name>
<evidence type="ECO:0000313" key="6">
    <source>
        <dbReference type="EMBL" id="MFD1781997.1"/>
    </source>
</evidence>
<keyword evidence="2 5" id="KW-0812">Transmembrane</keyword>
<dbReference type="GO" id="GO:0004671">
    <property type="term" value="F:protein C-terminal S-isoprenylcysteine carboxyl O-methyltransferase activity"/>
    <property type="evidence" value="ECO:0007669"/>
    <property type="project" value="UniProtKB-EC"/>
</dbReference>
<dbReference type="Gene3D" id="1.20.120.1630">
    <property type="match status" value="1"/>
</dbReference>
<dbReference type="RefSeq" id="WP_377281171.1">
    <property type="nucleotide sequence ID" value="NZ_JBHRSI010000003.1"/>
</dbReference>
<organism evidence="6 7">
    <name type="scientific">Phenylobacterium terrae</name>
    <dbReference type="NCBI Taxonomy" id="2665495"/>
    <lineage>
        <taxon>Bacteria</taxon>
        <taxon>Pseudomonadati</taxon>
        <taxon>Pseudomonadota</taxon>
        <taxon>Alphaproteobacteria</taxon>
        <taxon>Caulobacterales</taxon>
        <taxon>Caulobacteraceae</taxon>
        <taxon>Phenylobacterium</taxon>
    </lineage>
</organism>
<evidence type="ECO:0000256" key="2">
    <source>
        <dbReference type="ARBA" id="ARBA00022692"/>
    </source>
</evidence>
<gene>
    <name evidence="6" type="ORF">ACFSC0_01200</name>
</gene>
<keyword evidence="7" id="KW-1185">Reference proteome</keyword>
<dbReference type="PANTHER" id="PTHR43847:SF1">
    <property type="entry name" value="BLL3993 PROTEIN"/>
    <property type="match status" value="1"/>
</dbReference>
<dbReference type="Pfam" id="PF04191">
    <property type="entry name" value="PEMT"/>
    <property type="match status" value="1"/>
</dbReference>
<keyword evidence="4 5" id="KW-0472">Membrane</keyword>
<accession>A0ABW4MVL2</accession>